<dbReference type="PANTHER" id="PTHR16165:SF5">
    <property type="entry name" value="NXPE FAMILY MEMBER 3"/>
    <property type="match status" value="1"/>
</dbReference>
<reference evidence="2" key="2">
    <citation type="submission" date="2024-10" db="UniProtKB">
        <authorList>
            <consortium name="EnsemblProtists"/>
        </authorList>
    </citation>
    <scope>IDENTIFICATION</scope>
</reference>
<proteinExistence type="predicted"/>
<dbReference type="GeneID" id="17266256"/>
<dbReference type="InterPro" id="IPR014756">
    <property type="entry name" value="Ig_E-set"/>
</dbReference>
<dbReference type="KEGG" id="ehx:EMIHUDRAFT_117522"/>
<sequence length="589" mass="63787">MLQPGSSVAAWRKMLDTASPENCPFVAGLSRAEAATIRVHGRPRAGRPLVINITARTARGQRLDVGGDSFEVALVSDTARVAAQAVDHGDGTHTATLVPPREMTGRDARLRVTQAYPAIAHALMVWRAVRDANRSFASAVVKTPDHRELMCSVRRARRANDRGRHGGLTELFAQGTLESSSGAERRVSDANATAAVACDVFREVGGPQQPLSMWCFVRNEETCRNVSTHAVASERWIRPRNNAAGPKGEWAPSAVLPAVSFRVLDDAGPLLHRVRRALLSCCIGRERSMPTVWVEAAEQAHRHASSASVGRRACTAADVLRTQEGYWAVARSGGVTSWEWKYHACELTPAACRPATEARVLRLGDSTLGQWHKLKRPGRPNVQASGTATPPSHLPALEGAFHSFPIMTTRGLYFASTALALARPEIRAPLTLAGFEAAFLERAAGEAVPPRLIAISFVHHWVTLPLASFHEAMVRLAEALEALRARRPDVIVLYKTGHALATDTLTPITPEAGMGFDLNLRKALYDAVALEVLPDWVIELDVWSMTRSDPFPPIVHKDLALVSAQTAIAREVLDDGACRAAAAHTGHSK</sequence>
<organism evidence="2 3">
    <name type="scientific">Emiliania huxleyi (strain CCMP1516)</name>
    <dbReference type="NCBI Taxonomy" id="280463"/>
    <lineage>
        <taxon>Eukaryota</taxon>
        <taxon>Haptista</taxon>
        <taxon>Haptophyta</taxon>
        <taxon>Prymnesiophyceae</taxon>
        <taxon>Isochrysidales</taxon>
        <taxon>Noelaerhabdaceae</taxon>
        <taxon>Emiliania</taxon>
    </lineage>
</organism>
<dbReference type="PANTHER" id="PTHR16165">
    <property type="entry name" value="NXPE FAMILY MEMBER"/>
    <property type="match status" value="1"/>
</dbReference>
<keyword evidence="3" id="KW-1185">Reference proteome</keyword>
<name>A0A0D3JB24_EMIH1</name>
<dbReference type="Proteomes" id="UP000013827">
    <property type="component" value="Unassembled WGS sequence"/>
</dbReference>
<evidence type="ECO:0000313" key="2">
    <source>
        <dbReference type="EnsemblProtists" id="EOD20709"/>
    </source>
</evidence>
<dbReference type="RefSeq" id="XP_005773138.1">
    <property type="nucleotide sequence ID" value="XM_005773081.1"/>
</dbReference>
<reference evidence="3" key="1">
    <citation type="journal article" date="2013" name="Nature">
        <title>Pan genome of the phytoplankton Emiliania underpins its global distribution.</title>
        <authorList>
            <person name="Read B.A."/>
            <person name="Kegel J."/>
            <person name="Klute M.J."/>
            <person name="Kuo A."/>
            <person name="Lefebvre S.C."/>
            <person name="Maumus F."/>
            <person name="Mayer C."/>
            <person name="Miller J."/>
            <person name="Monier A."/>
            <person name="Salamov A."/>
            <person name="Young J."/>
            <person name="Aguilar M."/>
            <person name="Claverie J.M."/>
            <person name="Frickenhaus S."/>
            <person name="Gonzalez K."/>
            <person name="Herman E.K."/>
            <person name="Lin Y.C."/>
            <person name="Napier J."/>
            <person name="Ogata H."/>
            <person name="Sarno A.F."/>
            <person name="Shmutz J."/>
            <person name="Schroeder D."/>
            <person name="de Vargas C."/>
            <person name="Verret F."/>
            <person name="von Dassow P."/>
            <person name="Valentin K."/>
            <person name="Van de Peer Y."/>
            <person name="Wheeler G."/>
            <person name="Dacks J.B."/>
            <person name="Delwiche C.F."/>
            <person name="Dyhrman S.T."/>
            <person name="Glockner G."/>
            <person name="John U."/>
            <person name="Richards T."/>
            <person name="Worden A.Z."/>
            <person name="Zhang X."/>
            <person name="Grigoriev I.V."/>
            <person name="Allen A.E."/>
            <person name="Bidle K."/>
            <person name="Borodovsky M."/>
            <person name="Bowler C."/>
            <person name="Brownlee C."/>
            <person name="Cock J.M."/>
            <person name="Elias M."/>
            <person name="Gladyshev V.N."/>
            <person name="Groth M."/>
            <person name="Guda C."/>
            <person name="Hadaegh A."/>
            <person name="Iglesias-Rodriguez M.D."/>
            <person name="Jenkins J."/>
            <person name="Jones B.M."/>
            <person name="Lawson T."/>
            <person name="Leese F."/>
            <person name="Lindquist E."/>
            <person name="Lobanov A."/>
            <person name="Lomsadze A."/>
            <person name="Malik S.B."/>
            <person name="Marsh M.E."/>
            <person name="Mackinder L."/>
            <person name="Mock T."/>
            <person name="Mueller-Roeber B."/>
            <person name="Pagarete A."/>
            <person name="Parker M."/>
            <person name="Probert I."/>
            <person name="Quesneville H."/>
            <person name="Raines C."/>
            <person name="Rensing S.A."/>
            <person name="Riano-Pachon D.M."/>
            <person name="Richier S."/>
            <person name="Rokitta S."/>
            <person name="Shiraiwa Y."/>
            <person name="Soanes D.M."/>
            <person name="van der Giezen M."/>
            <person name="Wahlund T.M."/>
            <person name="Williams B."/>
            <person name="Wilson W."/>
            <person name="Wolfe G."/>
            <person name="Wurch L.L."/>
        </authorList>
    </citation>
    <scope>NUCLEOTIDE SEQUENCE</scope>
</reference>
<dbReference type="PaxDb" id="2903-EOD20709"/>
<feature type="domain" description="NXPE C-terminal" evidence="1">
    <location>
        <begin position="451"/>
        <end position="557"/>
    </location>
</feature>
<dbReference type="Gene3D" id="2.60.40.10">
    <property type="entry name" value="Immunoglobulins"/>
    <property type="match status" value="1"/>
</dbReference>
<evidence type="ECO:0000313" key="3">
    <source>
        <dbReference type="Proteomes" id="UP000013827"/>
    </source>
</evidence>
<dbReference type="InterPro" id="IPR013783">
    <property type="entry name" value="Ig-like_fold"/>
</dbReference>
<protein>
    <recommendedName>
        <fullName evidence="1">NXPE C-terminal domain-containing protein</fullName>
    </recommendedName>
</protein>
<dbReference type="AlphaFoldDB" id="A0A0D3JB24"/>
<dbReference type="Pfam" id="PF24536">
    <property type="entry name" value="NXPE4_C"/>
    <property type="match status" value="1"/>
</dbReference>
<dbReference type="SUPFAM" id="SSF81296">
    <property type="entry name" value="E set domains"/>
    <property type="match status" value="1"/>
</dbReference>
<dbReference type="InterPro" id="IPR057106">
    <property type="entry name" value="NXPE4_C"/>
</dbReference>
<evidence type="ECO:0000259" key="1">
    <source>
        <dbReference type="Pfam" id="PF24536"/>
    </source>
</evidence>
<dbReference type="HOGENOM" id="CLU_463403_0_0_1"/>
<accession>A0A0D3JB24</accession>
<dbReference type="EnsemblProtists" id="EOD20709">
    <property type="protein sequence ID" value="EOD20709"/>
    <property type="gene ID" value="EMIHUDRAFT_117522"/>
</dbReference>